<feature type="transmembrane region" description="Helical" evidence="8">
    <location>
        <begin position="278"/>
        <end position="296"/>
    </location>
</feature>
<dbReference type="Pfam" id="PF05739">
    <property type="entry name" value="SNARE"/>
    <property type="match status" value="1"/>
</dbReference>
<dbReference type="STRING" id="1071378.G0WF57"/>
<keyword evidence="3" id="KW-0653">Protein transport</keyword>
<organism evidence="10 11">
    <name type="scientific">Naumovozyma dairenensis (strain ATCC 10597 / BCRC 20456 / CBS 421 / NBRC 0211 / NRRL Y-12639)</name>
    <name type="common">Saccharomyces dairenensis</name>
    <dbReference type="NCBI Taxonomy" id="1071378"/>
    <lineage>
        <taxon>Eukaryota</taxon>
        <taxon>Fungi</taxon>
        <taxon>Dikarya</taxon>
        <taxon>Ascomycota</taxon>
        <taxon>Saccharomycotina</taxon>
        <taxon>Saccharomycetes</taxon>
        <taxon>Saccharomycetales</taxon>
        <taxon>Saccharomycetaceae</taxon>
        <taxon>Naumovozyma</taxon>
    </lineage>
</organism>
<evidence type="ECO:0000256" key="6">
    <source>
        <dbReference type="SAM" id="Coils"/>
    </source>
</evidence>
<dbReference type="RefSeq" id="XP_003671661.1">
    <property type="nucleotide sequence ID" value="XM_003671613.1"/>
</dbReference>
<evidence type="ECO:0000256" key="7">
    <source>
        <dbReference type="SAM" id="MobiDB-lite"/>
    </source>
</evidence>
<keyword evidence="8" id="KW-0812">Transmembrane</keyword>
<protein>
    <recommendedName>
        <fullName evidence="9">t-SNARE coiled-coil homology domain-containing protein</fullName>
    </recommendedName>
</protein>
<dbReference type="GO" id="GO:0005768">
    <property type="term" value="C:endosome"/>
    <property type="evidence" value="ECO:0007669"/>
    <property type="project" value="EnsemblFungi"/>
</dbReference>
<keyword evidence="4 6" id="KW-0175">Coiled coil</keyword>
<evidence type="ECO:0000256" key="2">
    <source>
        <dbReference type="ARBA" id="ARBA00022448"/>
    </source>
</evidence>
<feature type="region of interest" description="Disordered" evidence="7">
    <location>
        <begin position="111"/>
        <end position="131"/>
    </location>
</feature>
<dbReference type="GO" id="GO:0015031">
    <property type="term" value="P:protein transport"/>
    <property type="evidence" value="ECO:0007669"/>
    <property type="project" value="UniProtKB-KW"/>
</dbReference>
<keyword evidence="5 8" id="KW-0472">Membrane</keyword>
<dbReference type="GO" id="GO:0005484">
    <property type="term" value="F:SNAP receptor activity"/>
    <property type="evidence" value="ECO:0007669"/>
    <property type="project" value="EnsemblFungi"/>
</dbReference>
<dbReference type="OMA" id="ELMGTRH"/>
<dbReference type="GeneID" id="11495949"/>
<dbReference type="CDD" id="cd15859">
    <property type="entry name" value="SNARE_SYN8"/>
    <property type="match status" value="1"/>
</dbReference>
<evidence type="ECO:0000256" key="8">
    <source>
        <dbReference type="SAM" id="Phobius"/>
    </source>
</evidence>
<dbReference type="KEGG" id="ndi:NDAI_0H02440"/>
<dbReference type="AlphaFoldDB" id="G0WF57"/>
<dbReference type="GO" id="GO:0006896">
    <property type="term" value="P:Golgi to vacuole transport"/>
    <property type="evidence" value="ECO:0007669"/>
    <property type="project" value="EnsemblFungi"/>
</dbReference>
<dbReference type="Proteomes" id="UP000000689">
    <property type="component" value="Chromosome 8"/>
</dbReference>
<proteinExistence type="predicted"/>
<reference evidence="10 11" key="1">
    <citation type="journal article" date="2011" name="Proc. Natl. Acad. Sci. U.S.A.">
        <title>Evolutionary erosion of yeast sex chromosomes by mating-type switching accidents.</title>
        <authorList>
            <person name="Gordon J.L."/>
            <person name="Armisen D."/>
            <person name="Proux-Wera E."/>
            <person name="Oheigeartaigh S.S."/>
            <person name="Byrne K.P."/>
            <person name="Wolfe K.H."/>
        </authorList>
    </citation>
    <scope>NUCLEOTIDE SEQUENCE [LARGE SCALE GENOMIC DNA]</scope>
    <source>
        <strain evidence="11">ATCC 10597 / BCRC 20456 / CBS 421 / NBRC 0211 / NRRL Y-12639</strain>
    </source>
</reference>
<evidence type="ECO:0000259" key="9">
    <source>
        <dbReference type="PROSITE" id="PS50192"/>
    </source>
</evidence>
<accession>G0WF57</accession>
<keyword evidence="2" id="KW-0813">Transport</keyword>
<name>G0WF57_NAUDC</name>
<dbReference type="PROSITE" id="PS50192">
    <property type="entry name" value="T_SNARE"/>
    <property type="match status" value="1"/>
</dbReference>
<dbReference type="SMART" id="SM00397">
    <property type="entry name" value="t_SNARE"/>
    <property type="match status" value="1"/>
</dbReference>
<dbReference type="HOGENOM" id="CLU_053570_2_1_1"/>
<dbReference type="FunFam" id="1.20.5.110:FF:000060">
    <property type="entry name" value="SNARE complex subunit (Syn8)"/>
    <property type="match status" value="1"/>
</dbReference>
<evidence type="ECO:0000313" key="11">
    <source>
        <dbReference type="Proteomes" id="UP000000689"/>
    </source>
</evidence>
<dbReference type="eggNOG" id="ENOG502RZK4">
    <property type="taxonomic scope" value="Eukaryota"/>
</dbReference>
<evidence type="ECO:0000313" key="10">
    <source>
        <dbReference type="EMBL" id="CCD26418.1"/>
    </source>
</evidence>
<evidence type="ECO:0000256" key="4">
    <source>
        <dbReference type="ARBA" id="ARBA00023054"/>
    </source>
</evidence>
<sequence length="297" mass="34258">MRNLKLSCELELNKLSDIIEERDRLINILHISPSTNDNIKLKTVLNRILDIFNSLDHVANEDDMNDFTKFIKIYNNLLNRIPKEMDLQNGIENNNSNTIDTSLYEFNKQLKLEEEEEEEEEKTISPLKSSINDGPVIKKKVRLNDEITYKEYTPYTDNPDHDDDDDDDAGNRNKLMGNATDTTSSNNTKDDLQSYMVSNEEIFARQQQQLMEQDSHLDTLSGSVQRTHGISLDINNELVSQNNEVLNDLENLIENGGRNLDRAKRRLEIFEKTARDNGPCSIIVLLILILFFLLIVL</sequence>
<gene>
    <name evidence="10" type="primary">NDAI0H02440</name>
    <name evidence="10" type="ordered locus">NDAI_0H02440</name>
</gene>
<evidence type="ECO:0000256" key="1">
    <source>
        <dbReference type="ARBA" id="ARBA00004308"/>
    </source>
</evidence>
<keyword evidence="11" id="KW-1185">Reference proteome</keyword>
<feature type="coiled-coil region" evidence="6">
    <location>
        <begin position="235"/>
        <end position="273"/>
    </location>
</feature>
<comment type="subcellular location">
    <subcellularLocation>
        <location evidence="1">Endomembrane system</location>
    </subcellularLocation>
</comment>
<dbReference type="OrthoDB" id="244190at2759"/>
<feature type="domain" description="T-SNARE coiled-coil homology" evidence="9">
    <location>
        <begin position="207"/>
        <end position="245"/>
    </location>
</feature>
<keyword evidence="8" id="KW-1133">Transmembrane helix</keyword>
<dbReference type="InterPro" id="IPR000727">
    <property type="entry name" value="T_SNARE_dom"/>
</dbReference>
<dbReference type="Gene3D" id="1.20.5.110">
    <property type="match status" value="1"/>
</dbReference>
<dbReference type="SUPFAM" id="SSF58038">
    <property type="entry name" value="SNARE fusion complex"/>
    <property type="match status" value="1"/>
</dbReference>
<feature type="region of interest" description="Disordered" evidence="7">
    <location>
        <begin position="151"/>
        <end position="190"/>
    </location>
</feature>
<dbReference type="EMBL" id="HE580274">
    <property type="protein sequence ID" value="CCD26418.1"/>
    <property type="molecule type" value="Genomic_DNA"/>
</dbReference>
<evidence type="ECO:0000256" key="3">
    <source>
        <dbReference type="ARBA" id="ARBA00022927"/>
    </source>
</evidence>
<evidence type="ECO:0000256" key="5">
    <source>
        <dbReference type="ARBA" id="ARBA00023136"/>
    </source>
</evidence>